<evidence type="ECO:0000259" key="7">
    <source>
        <dbReference type="Pfam" id="PF02397"/>
    </source>
</evidence>
<dbReference type="AlphaFoldDB" id="A0A3B0ZHB5"/>
<name>A0A3B0ZHB5_9ZZZZ</name>
<dbReference type="InterPro" id="IPR017475">
    <property type="entry name" value="EPS_sugar_tfrase"/>
</dbReference>
<dbReference type="GO" id="GO:0089702">
    <property type="term" value="F:undecaprenyl-phosphate glucose phosphotransferase activity"/>
    <property type="evidence" value="ECO:0007669"/>
    <property type="project" value="TreeGrafter"/>
</dbReference>
<feature type="transmembrane region" description="Helical" evidence="6">
    <location>
        <begin position="111"/>
        <end position="134"/>
    </location>
</feature>
<feature type="transmembrane region" description="Helical" evidence="6">
    <location>
        <begin position="277"/>
        <end position="303"/>
    </location>
</feature>
<feature type="transmembrane region" description="Helical" evidence="6">
    <location>
        <begin position="12"/>
        <end position="38"/>
    </location>
</feature>
<evidence type="ECO:0000256" key="2">
    <source>
        <dbReference type="ARBA" id="ARBA00022679"/>
    </source>
</evidence>
<dbReference type="InterPro" id="IPR017464">
    <property type="entry name" value="Sugar_tfrase_EpsB_2"/>
</dbReference>
<dbReference type="Pfam" id="PF02397">
    <property type="entry name" value="Bac_transf"/>
    <property type="match status" value="1"/>
</dbReference>
<keyword evidence="2 8" id="KW-0808">Transferase</keyword>
<feature type="transmembrane region" description="Helical" evidence="6">
    <location>
        <begin position="53"/>
        <end position="73"/>
    </location>
</feature>
<comment type="subcellular location">
    <subcellularLocation>
        <location evidence="1">Membrane</location>
        <topology evidence="1">Multi-pass membrane protein</topology>
    </subcellularLocation>
</comment>
<feature type="domain" description="Bacterial sugar transferase" evidence="7">
    <location>
        <begin position="275"/>
        <end position="460"/>
    </location>
</feature>
<dbReference type="NCBIfam" id="TIGR03025">
    <property type="entry name" value="EPS_sugtrans"/>
    <property type="match status" value="1"/>
</dbReference>
<evidence type="ECO:0000256" key="3">
    <source>
        <dbReference type="ARBA" id="ARBA00022692"/>
    </source>
</evidence>
<reference evidence="8" key="1">
    <citation type="submission" date="2018-06" db="EMBL/GenBank/DDBJ databases">
        <authorList>
            <person name="Zhirakovskaya E."/>
        </authorList>
    </citation>
    <scope>NUCLEOTIDE SEQUENCE</scope>
</reference>
<proteinExistence type="predicted"/>
<keyword evidence="3 6" id="KW-0812">Transmembrane</keyword>
<dbReference type="GO" id="GO:0009242">
    <property type="term" value="P:colanic acid biosynthetic process"/>
    <property type="evidence" value="ECO:0007669"/>
    <property type="project" value="TreeGrafter"/>
</dbReference>
<dbReference type="PANTHER" id="PTHR30576">
    <property type="entry name" value="COLANIC BIOSYNTHESIS UDP-GLUCOSE LIPID CARRIER TRANSFERASE"/>
    <property type="match status" value="1"/>
</dbReference>
<dbReference type="EMBL" id="UOFT01000028">
    <property type="protein sequence ID" value="VAW92805.1"/>
    <property type="molecule type" value="Genomic_DNA"/>
</dbReference>
<gene>
    <name evidence="8" type="ORF">MNBD_GAMMA23-368</name>
</gene>
<keyword evidence="4 6" id="KW-1133">Transmembrane helix</keyword>
<evidence type="ECO:0000256" key="1">
    <source>
        <dbReference type="ARBA" id="ARBA00004141"/>
    </source>
</evidence>
<dbReference type="NCBIfam" id="TIGR03013">
    <property type="entry name" value="EpsB_2"/>
    <property type="match status" value="1"/>
</dbReference>
<dbReference type="InterPro" id="IPR003362">
    <property type="entry name" value="Bact_transf"/>
</dbReference>
<organism evidence="8">
    <name type="scientific">hydrothermal vent metagenome</name>
    <dbReference type="NCBI Taxonomy" id="652676"/>
    <lineage>
        <taxon>unclassified sequences</taxon>
        <taxon>metagenomes</taxon>
        <taxon>ecological metagenomes</taxon>
    </lineage>
</organism>
<evidence type="ECO:0000256" key="6">
    <source>
        <dbReference type="SAM" id="Phobius"/>
    </source>
</evidence>
<accession>A0A3B0ZHB5</accession>
<sequence length="466" mass="53034">MDSIRIFKHYVRIPFILLGIGEFIVMCLSISASAYIIFQQDKYQFANYFDSSFVSALIYAFVMSLSMVAIGLYQARLREGILGFLLRLSAALFLGTVMLSLIFYISPSLFLGRGVLLLAEVISFIGIALIRNIIYFSGSTIFKKRILVMGAGERAASITELRRKSDQVGFTIVGYVHVRGEKNVVDDEKVIHLNSSLLDYCIDNNIDEIVLAINDRRKTFPMSELLDCKMSGVDMVDILQFFERETSKIKLDHLHPSYLLFSDGFQQGIARQNVKRLFDVVISGLFLLVTWPIMALTALLILLESGFGQPILYRQVRVGEDGKPFQVLKFRSMRTDAEKDGKAQWAVKNDTRITKVGGFIRKARIDELPQIFNVFKGDMSFVGPRPERPEFVGELSDKIPYFSERHRIKPGITGWAQLSYPYGSSEKDSLEKLQYDLYYVKNHSLFLDFLILLQTVEVILFSKGAR</sequence>
<dbReference type="PANTHER" id="PTHR30576:SF21">
    <property type="entry name" value="UDP-GLUCOSE:UNDECAPRENYL-PHOSPHATE GLUCOSE-1-PHOSPHATE TRANSFERASE"/>
    <property type="match status" value="1"/>
</dbReference>
<dbReference type="GO" id="GO:0016020">
    <property type="term" value="C:membrane"/>
    <property type="evidence" value="ECO:0007669"/>
    <property type="project" value="UniProtKB-SubCell"/>
</dbReference>
<evidence type="ECO:0000256" key="5">
    <source>
        <dbReference type="ARBA" id="ARBA00023136"/>
    </source>
</evidence>
<evidence type="ECO:0000313" key="8">
    <source>
        <dbReference type="EMBL" id="VAW92805.1"/>
    </source>
</evidence>
<evidence type="ECO:0000256" key="4">
    <source>
        <dbReference type="ARBA" id="ARBA00022989"/>
    </source>
</evidence>
<dbReference type="Gene3D" id="3.40.50.720">
    <property type="entry name" value="NAD(P)-binding Rossmann-like Domain"/>
    <property type="match status" value="1"/>
</dbReference>
<protein>
    <submittedName>
        <fullName evidence="8">FIG071646: Sugar transferase</fullName>
    </submittedName>
</protein>
<keyword evidence="5 6" id="KW-0472">Membrane</keyword>
<feature type="transmembrane region" description="Helical" evidence="6">
    <location>
        <begin position="85"/>
        <end position="105"/>
    </location>
</feature>